<accession>A0A1Y1BTU6</accession>
<dbReference type="EMBL" id="AP018113">
    <property type="protein sequence ID" value="BAX63383.1"/>
    <property type="molecule type" value="Genomic_DNA"/>
</dbReference>
<dbReference type="AlphaFoldDB" id="A0A1Y1BTU6"/>
<evidence type="ECO:0000313" key="1">
    <source>
        <dbReference type="EMBL" id="BAX63383.1"/>
    </source>
</evidence>
<name>A0A1Y1BTU6_9BURK</name>
<dbReference type="Proteomes" id="UP000218432">
    <property type="component" value="Chromosome 3"/>
</dbReference>
<gene>
    <name evidence="1" type="ORF">BSFP_062560</name>
</gene>
<protein>
    <recommendedName>
        <fullName evidence="3">Preprotein translocase subunit SecA</fullName>
    </recommendedName>
</protein>
<sequence length="68" mass="7654">MQTMLSPHEITTLMIVWDAPDQIELDRDELVTLIEHRLIAVDQPASGCRRVQVTAAGRAVLKAVSRMR</sequence>
<organism evidence="1 2">
    <name type="scientific">Burkholderia stabilis</name>
    <dbReference type="NCBI Taxonomy" id="95485"/>
    <lineage>
        <taxon>Bacteria</taxon>
        <taxon>Pseudomonadati</taxon>
        <taxon>Pseudomonadota</taxon>
        <taxon>Betaproteobacteria</taxon>
        <taxon>Burkholderiales</taxon>
        <taxon>Burkholderiaceae</taxon>
        <taxon>Burkholderia</taxon>
        <taxon>Burkholderia cepacia complex</taxon>
    </lineage>
</organism>
<proteinExistence type="predicted"/>
<evidence type="ECO:0000313" key="2">
    <source>
        <dbReference type="Proteomes" id="UP000218432"/>
    </source>
</evidence>
<dbReference type="RefSeq" id="WP_096475803.1">
    <property type="nucleotide sequence ID" value="NZ_AP018113.1"/>
</dbReference>
<reference evidence="1 2" key="1">
    <citation type="journal article" date="2017" name="Genome Announc.">
        <title>Complete Genome Sequence of Burkholderia stabilis FERMP-21014.</title>
        <authorList>
            <person name="Konishi K."/>
            <person name="Kumagai T."/>
            <person name="Sakasegawa S."/>
            <person name="Tamura T."/>
        </authorList>
    </citation>
    <scope>NUCLEOTIDE SEQUENCE [LARGE SCALE GENOMIC DNA]</scope>
    <source>
        <strain evidence="1 2">FERMP-21014</strain>
    </source>
</reference>
<evidence type="ECO:0008006" key="3">
    <source>
        <dbReference type="Google" id="ProtNLM"/>
    </source>
</evidence>